<keyword evidence="1" id="KW-1133">Transmembrane helix</keyword>
<gene>
    <name evidence="2" type="ORF">BTJ66_12990</name>
    <name evidence="3" type="ORF">MNY58_13020</name>
</gene>
<reference evidence="3" key="4">
    <citation type="submission" date="2022-03" db="EMBL/GenBank/DDBJ databases">
        <title>Complete Genome Sequence of Staphylococcus edaphicus strain CCM 8731.</title>
        <authorList>
            <person name="Rimmer C.O."/>
            <person name="Thomas J.C."/>
        </authorList>
    </citation>
    <scope>NUCLEOTIDE SEQUENCE</scope>
    <source>
        <strain evidence="3">CCM 8731</strain>
    </source>
</reference>
<evidence type="ECO:0000313" key="2">
    <source>
        <dbReference type="EMBL" id="PHK48578.1"/>
    </source>
</evidence>
<dbReference type="EMBL" id="MRZN01000031">
    <property type="protein sequence ID" value="PHK48578.1"/>
    <property type="molecule type" value="Genomic_DNA"/>
</dbReference>
<organism evidence="2 4">
    <name type="scientific">Staphylococcus edaphicus</name>
    <dbReference type="NCBI Taxonomy" id="1955013"/>
    <lineage>
        <taxon>Bacteria</taxon>
        <taxon>Bacillati</taxon>
        <taxon>Bacillota</taxon>
        <taxon>Bacilli</taxon>
        <taxon>Bacillales</taxon>
        <taxon>Staphylococcaceae</taxon>
        <taxon>Staphylococcus</taxon>
    </lineage>
</organism>
<evidence type="ECO:0000256" key="1">
    <source>
        <dbReference type="SAM" id="Phobius"/>
    </source>
</evidence>
<dbReference type="Proteomes" id="UP000223828">
    <property type="component" value="Unassembled WGS sequence"/>
</dbReference>
<feature type="transmembrane region" description="Helical" evidence="1">
    <location>
        <begin position="31"/>
        <end position="48"/>
    </location>
</feature>
<accession>A0A2C6WCI0</accession>
<dbReference type="RefSeq" id="WP_099091362.1">
    <property type="nucleotide sequence ID" value="NZ_CP093217.1"/>
</dbReference>
<proteinExistence type="predicted"/>
<dbReference type="AlphaFoldDB" id="A0A2C6WCI0"/>
<reference evidence="4" key="2">
    <citation type="submission" date="2017-10" db="EMBL/GenBank/DDBJ databases">
        <title>Staphylococcus edaphicus sp. nov., isolated in Antarctica, harbouring mecC gene and genomic islands essential in adaptation to extreme environment.</title>
        <authorList>
            <person name="Pantucek R."/>
            <person name="Sedlacek I."/>
            <person name="Indrakova A."/>
            <person name="Vrbovska V."/>
            <person name="Maslanova I."/>
            <person name="Kovarovic V."/>
            <person name="Svec P."/>
            <person name="Kralova S."/>
            <person name="Kristofova L."/>
            <person name="Keklakova J."/>
            <person name="Petras P."/>
            <person name="Doskar J."/>
        </authorList>
    </citation>
    <scope>NUCLEOTIDE SEQUENCE [LARGE SCALE GENOMIC DNA]</scope>
    <source>
        <strain evidence="4">CCM 5085</strain>
    </source>
</reference>
<name>A0A2C6WCI0_9STAP</name>
<dbReference type="EMBL" id="CP093217">
    <property type="protein sequence ID" value="UQW81459.1"/>
    <property type="molecule type" value="Genomic_DNA"/>
</dbReference>
<protein>
    <submittedName>
        <fullName evidence="2">Uncharacterized protein</fullName>
    </submittedName>
</protein>
<sequence length="68" mass="7622">MSKEMILHHTLNIVLMIVLIVVNYFNALNLSISIALAISIIINATLLIRANRKQVESNGTTIDDFNKK</sequence>
<evidence type="ECO:0000313" key="4">
    <source>
        <dbReference type="Proteomes" id="UP000223828"/>
    </source>
</evidence>
<reference evidence="2" key="3">
    <citation type="submission" date="2017-10" db="EMBL/GenBank/DDBJ databases">
        <authorList>
            <person name="Vrbovska V."/>
            <person name="Kovarovic V."/>
            <person name="Indrakova A."/>
        </authorList>
    </citation>
    <scope>NUCLEOTIDE SEQUENCE</scope>
    <source>
        <strain evidence="2">CCM 8730</strain>
    </source>
</reference>
<evidence type="ECO:0000313" key="3">
    <source>
        <dbReference type="EMBL" id="UQW81459.1"/>
    </source>
</evidence>
<keyword evidence="1" id="KW-0472">Membrane</keyword>
<evidence type="ECO:0000313" key="5">
    <source>
        <dbReference type="Proteomes" id="UP001056588"/>
    </source>
</evidence>
<keyword evidence="1" id="KW-0812">Transmembrane</keyword>
<keyword evidence="5" id="KW-1185">Reference proteome</keyword>
<reference evidence="2" key="1">
    <citation type="journal article" date="2017" name="Appl. Environ. Microbiol.">
        <title>Staphylococcus edaphicus sp. nov., isolated in Antarctica, harbours mecC gene and genomic islands with suspected role in adaptation to extreme environment.</title>
        <authorList>
            <person name="Pantucek R."/>
            <person name="Sedlacek I."/>
            <person name="Indrakova A."/>
            <person name="Vrbovska V."/>
            <person name="Maslanova I."/>
            <person name="Kovarovic V."/>
            <person name="Svec P."/>
            <person name="Kralova S."/>
            <person name="Kristofova L."/>
            <person name="Keklakova J."/>
            <person name="Petras P."/>
            <person name="Doskar J."/>
        </authorList>
    </citation>
    <scope>NUCLEOTIDE SEQUENCE</scope>
    <source>
        <strain evidence="2">CCM 8730</strain>
    </source>
</reference>
<dbReference type="Proteomes" id="UP001056588">
    <property type="component" value="Chromosome"/>
</dbReference>
<feature type="transmembrane region" description="Helical" evidence="1">
    <location>
        <begin position="7"/>
        <end position="25"/>
    </location>
</feature>